<organism evidence="2 3">
    <name type="scientific">Sitophilus oryzae</name>
    <name type="common">Rice weevil</name>
    <name type="synonym">Curculio oryzae</name>
    <dbReference type="NCBI Taxonomy" id="7048"/>
    <lineage>
        <taxon>Eukaryota</taxon>
        <taxon>Metazoa</taxon>
        <taxon>Ecdysozoa</taxon>
        <taxon>Arthropoda</taxon>
        <taxon>Hexapoda</taxon>
        <taxon>Insecta</taxon>
        <taxon>Pterygota</taxon>
        <taxon>Neoptera</taxon>
        <taxon>Endopterygota</taxon>
        <taxon>Coleoptera</taxon>
        <taxon>Polyphaga</taxon>
        <taxon>Cucujiformia</taxon>
        <taxon>Curculionidae</taxon>
        <taxon>Dryophthorinae</taxon>
        <taxon>Sitophilus</taxon>
    </lineage>
</organism>
<dbReference type="PANTHER" id="PTHR13582">
    <property type="entry name" value="M-PHASE PHOSPHOPROTEIN 6"/>
    <property type="match status" value="1"/>
</dbReference>
<dbReference type="RefSeq" id="XP_030758073.1">
    <property type="nucleotide sequence ID" value="XM_030902213.1"/>
</dbReference>
<keyword evidence="2" id="KW-1185">Reference proteome</keyword>
<dbReference type="Pfam" id="PF10175">
    <property type="entry name" value="MPP6"/>
    <property type="match status" value="1"/>
</dbReference>
<gene>
    <name evidence="3" type="primary">LOC115883812</name>
</gene>
<dbReference type="AlphaFoldDB" id="A0A6J2Y2M0"/>
<dbReference type="OrthoDB" id="20403at2759"/>
<evidence type="ECO:0000313" key="3">
    <source>
        <dbReference type="RefSeq" id="XP_030758073.1"/>
    </source>
</evidence>
<evidence type="ECO:0000256" key="1">
    <source>
        <dbReference type="SAM" id="MobiDB-lite"/>
    </source>
</evidence>
<evidence type="ECO:0000313" key="2">
    <source>
        <dbReference type="Proteomes" id="UP000504635"/>
    </source>
</evidence>
<reference evidence="3" key="1">
    <citation type="submission" date="2025-08" db="UniProtKB">
        <authorList>
            <consortium name="RefSeq"/>
        </authorList>
    </citation>
    <scope>IDENTIFICATION</scope>
    <source>
        <tissue evidence="3">Gonads</tissue>
    </source>
</reference>
<dbReference type="GeneID" id="115883812"/>
<feature type="compositionally biased region" description="Basic residues" evidence="1">
    <location>
        <begin position="127"/>
        <end position="139"/>
    </location>
</feature>
<dbReference type="PANTHER" id="PTHR13582:SF0">
    <property type="entry name" value="M-PHASE PHOSPHOPROTEIN 6"/>
    <property type="match status" value="1"/>
</dbReference>
<protein>
    <submittedName>
        <fullName evidence="3">M-phase phosphoprotein 6-like</fullName>
    </submittedName>
</protein>
<dbReference type="InterPro" id="IPR019324">
    <property type="entry name" value="MPP6"/>
</dbReference>
<dbReference type="FunCoup" id="A0A6J2Y2M0">
    <property type="interactions" value="1434"/>
</dbReference>
<accession>A0A6J2Y2M0</accession>
<sequence length="148" mass="17242">MDLKKLKMSKEIKLSKSILEMKFMKKTKEKVDKAEEDAEGQAMYSNEITEEMKKSGNIIFRPASITICKRLVEGRLSFGGMNPEIEKLMATDYKKIVVEVEKRKEKDITDEEMAQRHSTVVNTISNKFKKKRNRNKKFQKPPTNEPLI</sequence>
<name>A0A6J2Y2M0_SITOR</name>
<dbReference type="KEGG" id="soy:115883812"/>
<proteinExistence type="predicted"/>
<feature type="region of interest" description="Disordered" evidence="1">
    <location>
        <begin position="125"/>
        <end position="148"/>
    </location>
</feature>
<dbReference type="GO" id="GO:0000460">
    <property type="term" value="P:maturation of 5.8S rRNA"/>
    <property type="evidence" value="ECO:0007669"/>
    <property type="project" value="TreeGrafter"/>
</dbReference>
<dbReference type="Proteomes" id="UP000504635">
    <property type="component" value="Unplaced"/>
</dbReference>
<dbReference type="InParanoid" id="A0A6J2Y2M0"/>